<dbReference type="Proteomes" id="UP000697710">
    <property type="component" value="Unassembled WGS sequence"/>
</dbReference>
<comment type="caution">
    <text evidence="2">The sequence shown here is derived from an EMBL/GenBank/DDBJ whole genome shotgun (WGS) entry which is preliminary data.</text>
</comment>
<protein>
    <recommendedName>
        <fullName evidence="4">DUF2213 domain-containing protein</fullName>
    </recommendedName>
</protein>
<organism evidence="2 3">
    <name type="scientific">Eiseniibacteriota bacterium</name>
    <dbReference type="NCBI Taxonomy" id="2212470"/>
    <lineage>
        <taxon>Bacteria</taxon>
        <taxon>Candidatus Eiseniibacteriota</taxon>
    </lineage>
</organism>
<evidence type="ECO:0000256" key="1">
    <source>
        <dbReference type="SAM" id="MobiDB-lite"/>
    </source>
</evidence>
<gene>
    <name evidence="2" type="ORF">KC729_00065</name>
</gene>
<feature type="compositionally biased region" description="Polar residues" evidence="1">
    <location>
        <begin position="270"/>
        <end position="286"/>
    </location>
</feature>
<accession>A0A956RNN6</accession>
<evidence type="ECO:0000313" key="2">
    <source>
        <dbReference type="EMBL" id="MCA9726044.1"/>
    </source>
</evidence>
<feature type="region of interest" description="Disordered" evidence="1">
    <location>
        <begin position="442"/>
        <end position="462"/>
    </location>
</feature>
<feature type="region of interest" description="Disordered" evidence="1">
    <location>
        <begin position="368"/>
        <end position="398"/>
    </location>
</feature>
<evidence type="ECO:0000313" key="3">
    <source>
        <dbReference type="Proteomes" id="UP000697710"/>
    </source>
</evidence>
<reference evidence="2" key="1">
    <citation type="submission" date="2020-04" db="EMBL/GenBank/DDBJ databases">
        <authorList>
            <person name="Zhang T."/>
        </authorList>
    </citation>
    <scope>NUCLEOTIDE SEQUENCE</scope>
    <source>
        <strain evidence="2">HKST-UBA01</strain>
    </source>
</reference>
<dbReference type="AlphaFoldDB" id="A0A956RNN6"/>
<dbReference type="EMBL" id="JAGQHR010000001">
    <property type="protein sequence ID" value="MCA9726044.1"/>
    <property type="molecule type" value="Genomic_DNA"/>
</dbReference>
<proteinExistence type="predicted"/>
<evidence type="ECO:0008006" key="4">
    <source>
        <dbReference type="Google" id="ProtNLM"/>
    </source>
</evidence>
<name>A0A956RNN6_UNCEI</name>
<sequence>MSENVHRIYIADRYSFVRETIESQKKADGVRVLTGMRLGQQTREGFCYEFNPAKFTLGEALAWLEAKKIVYRNVEAAQPVADFAKGGSTPPPVKFWYEACKVGEFEASDDGSGKPGKVQITLDKLKKAVSSVKAGARSVINKLTHDPKQLAARELFGSESGMGKITDARIIGDTLELFTEMPKNVADMVRNKILRGRSVELHPETGDLYACAWLGFSEPAVSDLAPVQMAADDGVLRGDVCPPALLAADGSFVLLEASPLAPGSPGAQEAANSNTGTAGDQSSDLNSDSKEKTMSDTAQLQAAHDQALERIKKIQLGRVKDSVKRAVDERRIEPGQAEEWTTKLSKVVHDEDLLDSSIAILLSFPQREERNKGKANPNQPDTTGADGLNGNGEETEKLSAVERVMLASQALIDKGSPSVMTDGEPDPGKAFMLVLTRDPKLREEYEAETHRYKSNDDEGGER</sequence>
<reference evidence="2" key="2">
    <citation type="journal article" date="2021" name="Microbiome">
        <title>Successional dynamics and alternative stable states in a saline activated sludge microbial community over 9 years.</title>
        <authorList>
            <person name="Wang Y."/>
            <person name="Ye J."/>
            <person name="Ju F."/>
            <person name="Liu L."/>
            <person name="Boyd J.A."/>
            <person name="Deng Y."/>
            <person name="Parks D.H."/>
            <person name="Jiang X."/>
            <person name="Yin X."/>
            <person name="Woodcroft B.J."/>
            <person name="Tyson G.W."/>
            <person name="Hugenholtz P."/>
            <person name="Polz M.F."/>
            <person name="Zhang T."/>
        </authorList>
    </citation>
    <scope>NUCLEOTIDE SEQUENCE</scope>
    <source>
        <strain evidence="2">HKST-UBA01</strain>
    </source>
</reference>
<feature type="region of interest" description="Disordered" evidence="1">
    <location>
        <begin position="261"/>
        <end position="301"/>
    </location>
</feature>